<dbReference type="InterPro" id="IPR036271">
    <property type="entry name" value="Tet_transcr_reg_TetR-rel_C_sf"/>
</dbReference>
<feature type="DNA-binding region" description="H-T-H motif" evidence="2">
    <location>
        <begin position="36"/>
        <end position="55"/>
    </location>
</feature>
<comment type="caution">
    <text evidence="4">The sequence shown here is derived from an EMBL/GenBank/DDBJ whole genome shotgun (WGS) entry which is preliminary data.</text>
</comment>
<dbReference type="AlphaFoldDB" id="A0A840REV1"/>
<dbReference type="Gene3D" id="1.10.357.10">
    <property type="entry name" value="Tetracycline Repressor, domain 2"/>
    <property type="match status" value="1"/>
</dbReference>
<evidence type="ECO:0000256" key="1">
    <source>
        <dbReference type="ARBA" id="ARBA00023125"/>
    </source>
</evidence>
<dbReference type="SUPFAM" id="SSF48498">
    <property type="entry name" value="Tetracyclin repressor-like, C-terminal domain"/>
    <property type="match status" value="1"/>
</dbReference>
<organism evidence="4 5">
    <name type="scientific">Silvimonas terrae</name>
    <dbReference type="NCBI Taxonomy" id="300266"/>
    <lineage>
        <taxon>Bacteria</taxon>
        <taxon>Pseudomonadati</taxon>
        <taxon>Pseudomonadota</taxon>
        <taxon>Betaproteobacteria</taxon>
        <taxon>Neisseriales</taxon>
        <taxon>Chitinibacteraceae</taxon>
        <taxon>Silvimonas</taxon>
    </lineage>
</organism>
<dbReference type="PRINTS" id="PR00455">
    <property type="entry name" value="HTHTETR"/>
</dbReference>
<evidence type="ECO:0000256" key="2">
    <source>
        <dbReference type="PROSITE-ProRule" id="PRU00335"/>
    </source>
</evidence>
<accession>A0A840REV1</accession>
<dbReference type="PROSITE" id="PS50977">
    <property type="entry name" value="HTH_TETR_2"/>
    <property type="match status" value="1"/>
</dbReference>
<dbReference type="Pfam" id="PF00440">
    <property type="entry name" value="TetR_N"/>
    <property type="match status" value="1"/>
</dbReference>
<feature type="domain" description="HTH tetR-type" evidence="3">
    <location>
        <begin position="13"/>
        <end position="73"/>
    </location>
</feature>
<dbReference type="InterPro" id="IPR009057">
    <property type="entry name" value="Homeodomain-like_sf"/>
</dbReference>
<proteinExistence type="predicted"/>
<dbReference type="PANTHER" id="PTHR30055">
    <property type="entry name" value="HTH-TYPE TRANSCRIPTIONAL REGULATOR RUTR"/>
    <property type="match status" value="1"/>
</dbReference>
<keyword evidence="5" id="KW-1185">Reference proteome</keyword>
<dbReference type="GO" id="GO:0000976">
    <property type="term" value="F:transcription cis-regulatory region binding"/>
    <property type="evidence" value="ECO:0007669"/>
    <property type="project" value="TreeGrafter"/>
</dbReference>
<name>A0A840REV1_9NEIS</name>
<evidence type="ECO:0000313" key="4">
    <source>
        <dbReference type="EMBL" id="MBB5190832.1"/>
    </source>
</evidence>
<gene>
    <name evidence="4" type="ORF">HNQ50_001555</name>
</gene>
<protein>
    <submittedName>
        <fullName evidence="4">AcrR family transcriptional regulator</fullName>
    </submittedName>
</protein>
<dbReference type="InterPro" id="IPR050109">
    <property type="entry name" value="HTH-type_TetR-like_transc_reg"/>
</dbReference>
<dbReference type="RefSeq" id="WP_184099251.1">
    <property type="nucleotide sequence ID" value="NZ_JACHHN010000003.1"/>
</dbReference>
<sequence>MTRKRLTREESRDQTRQRLLESAQQVIASKGLAAASVEDITEAAGYTRGAFYSNFESKNDLFIELLRADHQKAVDEMSALMGQPLPPEELRQRIREMYARMYRDNVCFMNWTEARMLAARDTAFQSQLSAILVEKRGQVASIIAHFYQLAGATPPTSPAVMAMGFMSLVEGVKLFMLSSPNDMNVDEAETILTLFVDSIMELAIIKSQPATGPLPNL</sequence>
<dbReference type="SUPFAM" id="SSF46689">
    <property type="entry name" value="Homeodomain-like"/>
    <property type="match status" value="1"/>
</dbReference>
<evidence type="ECO:0000313" key="5">
    <source>
        <dbReference type="Proteomes" id="UP000543030"/>
    </source>
</evidence>
<dbReference type="Proteomes" id="UP000543030">
    <property type="component" value="Unassembled WGS sequence"/>
</dbReference>
<dbReference type="GO" id="GO:0003700">
    <property type="term" value="F:DNA-binding transcription factor activity"/>
    <property type="evidence" value="ECO:0007669"/>
    <property type="project" value="TreeGrafter"/>
</dbReference>
<reference evidence="4 5" key="1">
    <citation type="submission" date="2020-08" db="EMBL/GenBank/DDBJ databases">
        <title>Genomic Encyclopedia of Type Strains, Phase IV (KMG-IV): sequencing the most valuable type-strain genomes for metagenomic binning, comparative biology and taxonomic classification.</title>
        <authorList>
            <person name="Goeker M."/>
        </authorList>
    </citation>
    <scope>NUCLEOTIDE SEQUENCE [LARGE SCALE GENOMIC DNA]</scope>
    <source>
        <strain evidence="4 5">DSM 18233</strain>
    </source>
</reference>
<dbReference type="InterPro" id="IPR001647">
    <property type="entry name" value="HTH_TetR"/>
</dbReference>
<dbReference type="EMBL" id="JACHHN010000003">
    <property type="protein sequence ID" value="MBB5190832.1"/>
    <property type="molecule type" value="Genomic_DNA"/>
</dbReference>
<keyword evidence="1 2" id="KW-0238">DNA-binding</keyword>
<dbReference type="PANTHER" id="PTHR30055:SF241">
    <property type="entry name" value="TRANSCRIPTIONAL REGULATORY PROTEIN"/>
    <property type="match status" value="1"/>
</dbReference>
<evidence type="ECO:0000259" key="3">
    <source>
        <dbReference type="PROSITE" id="PS50977"/>
    </source>
</evidence>